<evidence type="ECO:0000313" key="2">
    <source>
        <dbReference type="Proteomes" id="UP000216188"/>
    </source>
</evidence>
<protein>
    <recommendedName>
        <fullName evidence="3">(Na+)-NQR maturation NqrM</fullName>
    </recommendedName>
</protein>
<dbReference type="Proteomes" id="UP000216188">
    <property type="component" value="Unassembled WGS sequence"/>
</dbReference>
<comment type="caution">
    <text evidence="1">The sequence shown here is derived from an EMBL/GenBank/DDBJ whole genome shotgun (WGS) entry which is preliminary data.</text>
</comment>
<reference evidence="1 2" key="1">
    <citation type="submission" date="2017-07" db="EMBL/GenBank/DDBJ databases">
        <title>Phylogenetic study on the rhizospheric bacterium Ochrobactrum sp. A44.</title>
        <authorList>
            <person name="Krzyzanowska D.M."/>
            <person name="Ossowicki A."/>
            <person name="Rajewska M."/>
            <person name="Maciag T."/>
            <person name="Kaczynski Z."/>
            <person name="Czerwicka M."/>
            <person name="Jafra S."/>
        </authorList>
    </citation>
    <scope>NUCLEOTIDE SEQUENCE [LARGE SCALE GENOMIC DNA]</scope>
    <source>
        <strain evidence="1 2">CCUG 30717</strain>
    </source>
</reference>
<accession>A0A256GMQ6</accession>
<name>A0A256GMQ6_9HYPH</name>
<evidence type="ECO:0000313" key="1">
    <source>
        <dbReference type="EMBL" id="OYR28475.1"/>
    </source>
</evidence>
<sequence>MQTIFAAVLLTGLAMLALAAGLFAGRAPLKGSCGGAACGGKCHACERSEGSGT</sequence>
<organism evidence="1 2">
    <name type="scientific">Brucella pseudogrignonensis</name>
    <dbReference type="NCBI Taxonomy" id="419475"/>
    <lineage>
        <taxon>Bacteria</taxon>
        <taxon>Pseudomonadati</taxon>
        <taxon>Pseudomonadota</taxon>
        <taxon>Alphaproteobacteria</taxon>
        <taxon>Hyphomicrobiales</taxon>
        <taxon>Brucellaceae</taxon>
        <taxon>Brucella/Ochrobactrum group</taxon>
        <taxon>Brucella</taxon>
    </lineage>
</organism>
<dbReference type="EMBL" id="NNRM01000015">
    <property type="protein sequence ID" value="OYR28475.1"/>
    <property type="molecule type" value="Genomic_DNA"/>
</dbReference>
<keyword evidence="2" id="KW-1185">Reference proteome</keyword>
<evidence type="ECO:0008006" key="3">
    <source>
        <dbReference type="Google" id="ProtNLM"/>
    </source>
</evidence>
<dbReference type="AlphaFoldDB" id="A0A256GMQ6"/>
<dbReference type="RefSeq" id="WP_167495040.1">
    <property type="nucleotide sequence ID" value="NZ_JBHEEM010000016.1"/>
</dbReference>
<gene>
    <name evidence="1" type="ORF">CEV34_1151</name>
</gene>
<proteinExistence type="predicted"/>